<dbReference type="AlphaFoldDB" id="A0A828YB81"/>
<sequence length="149" mass="17661">MYNNRLLRKISLSDPYCTFSCRKFGSICDLTLFSTRFLLFFPSYAELTLNTNIYISAILFKGKPRFVFQDLIDEFFTGYISREILDEIESTLSKTKFKLDDNVLSEIRNIITLIKNKPIQDYLELRDRDLPYFRICLCGKSRLLETKIY</sequence>
<evidence type="ECO:0000313" key="3">
    <source>
        <dbReference type="Proteomes" id="UP000006339"/>
    </source>
</evidence>
<accession>A0A828YB81</accession>
<gene>
    <name evidence="2" type="ORF">LEP1GSC131_1561</name>
</gene>
<comment type="caution">
    <text evidence="2">The sequence shown here is derived from an EMBL/GenBank/DDBJ whole genome shotgun (WGS) entry which is preliminary data.</text>
</comment>
<organism evidence="2 3">
    <name type="scientific">Leptospira kirschneri str. 200802841</name>
    <dbReference type="NCBI Taxonomy" id="1193047"/>
    <lineage>
        <taxon>Bacteria</taxon>
        <taxon>Pseudomonadati</taxon>
        <taxon>Spirochaetota</taxon>
        <taxon>Spirochaetia</taxon>
        <taxon>Leptospirales</taxon>
        <taxon>Leptospiraceae</taxon>
        <taxon>Leptospira</taxon>
    </lineage>
</organism>
<protein>
    <submittedName>
        <fullName evidence="2">Toxin-antitoxin system toxin component, PIN family</fullName>
    </submittedName>
</protein>
<dbReference type="Proteomes" id="UP000006339">
    <property type="component" value="Unassembled WGS sequence"/>
</dbReference>
<dbReference type="EMBL" id="AKWH02000002">
    <property type="protein sequence ID" value="EKO53920.1"/>
    <property type="molecule type" value="Genomic_DNA"/>
</dbReference>
<dbReference type="InterPro" id="IPR002850">
    <property type="entry name" value="PIN_toxin-like"/>
</dbReference>
<dbReference type="NCBIfam" id="TIGR00305">
    <property type="entry name" value="putative toxin-antitoxin system toxin component, PIN family"/>
    <property type="match status" value="1"/>
</dbReference>
<evidence type="ECO:0000313" key="2">
    <source>
        <dbReference type="EMBL" id="EKO53920.1"/>
    </source>
</evidence>
<keyword evidence="3" id="KW-1185">Reference proteome</keyword>
<dbReference type="InterPro" id="IPR002716">
    <property type="entry name" value="PIN_dom"/>
</dbReference>
<name>A0A828YB81_9LEPT</name>
<dbReference type="Pfam" id="PF13470">
    <property type="entry name" value="PIN_3"/>
    <property type="match status" value="1"/>
</dbReference>
<evidence type="ECO:0000259" key="1">
    <source>
        <dbReference type="Pfam" id="PF13470"/>
    </source>
</evidence>
<proteinExistence type="predicted"/>
<feature type="domain" description="PIN" evidence="1">
    <location>
        <begin position="49"/>
        <end position="119"/>
    </location>
</feature>
<reference evidence="2" key="1">
    <citation type="submission" date="2012-10" db="EMBL/GenBank/DDBJ databases">
        <authorList>
            <person name="Harkins D.M."/>
            <person name="Durkin A.S."/>
            <person name="Brinkac L.M."/>
            <person name="Selengut J.D."/>
            <person name="Sanka R."/>
            <person name="DePew J."/>
            <person name="Purushe J."/>
            <person name="Picardeau M."/>
            <person name="Werts C."/>
            <person name="Goarant C."/>
            <person name="Vinetz J.M."/>
            <person name="Sutton G.G."/>
            <person name="Nelson W.C."/>
            <person name="Fouts D.E."/>
        </authorList>
    </citation>
    <scope>NUCLEOTIDE SEQUENCE [LARGE SCALE GENOMIC DNA]</scope>
    <source>
        <strain evidence="2">200802841</strain>
    </source>
</reference>